<dbReference type="InterPro" id="IPR018107">
    <property type="entry name" value="Na-dicarboxylate_symporter_CS"/>
</dbReference>
<comment type="subcellular location">
    <subcellularLocation>
        <location evidence="1">Cell membrane</location>
        <topology evidence="1">Multi-pass membrane protein</topology>
    </subcellularLocation>
</comment>
<evidence type="ECO:0000256" key="6">
    <source>
        <dbReference type="ARBA" id="ARBA00022989"/>
    </source>
</evidence>
<evidence type="ECO:0000256" key="3">
    <source>
        <dbReference type="ARBA" id="ARBA00022475"/>
    </source>
</evidence>
<evidence type="ECO:0000256" key="1">
    <source>
        <dbReference type="ARBA" id="ARBA00004651"/>
    </source>
</evidence>
<evidence type="ECO:0000256" key="2">
    <source>
        <dbReference type="ARBA" id="ARBA00022448"/>
    </source>
</evidence>
<evidence type="ECO:0000256" key="5">
    <source>
        <dbReference type="ARBA" id="ARBA00022847"/>
    </source>
</evidence>
<dbReference type="Proteomes" id="UP000049222">
    <property type="component" value="Unassembled WGS sequence"/>
</dbReference>
<feature type="transmembrane region" description="Helical" evidence="8">
    <location>
        <begin position="330"/>
        <end position="353"/>
    </location>
</feature>
<evidence type="ECO:0000313" key="10">
    <source>
        <dbReference type="Proteomes" id="UP000049222"/>
    </source>
</evidence>
<reference evidence="9 10" key="1">
    <citation type="submission" date="2015-07" db="EMBL/GenBank/DDBJ databases">
        <authorList>
            <person name="Noorani M."/>
        </authorList>
    </citation>
    <scope>NUCLEOTIDE SEQUENCE [LARGE SCALE GENOMIC DNA]</scope>
    <source>
        <strain evidence="9 10">CECT 7802</strain>
    </source>
</reference>
<feature type="transmembrane region" description="Helical" evidence="8">
    <location>
        <begin position="159"/>
        <end position="177"/>
    </location>
</feature>
<keyword evidence="4 8" id="KW-0812">Transmembrane</keyword>
<dbReference type="STRING" id="420998.JDO7802_02536"/>
<dbReference type="GO" id="GO:0005886">
    <property type="term" value="C:plasma membrane"/>
    <property type="evidence" value="ECO:0007669"/>
    <property type="project" value="UniProtKB-SubCell"/>
</dbReference>
<organism evidence="9 10">
    <name type="scientific">Jannaschia donghaensis</name>
    <dbReference type="NCBI Taxonomy" id="420998"/>
    <lineage>
        <taxon>Bacteria</taxon>
        <taxon>Pseudomonadati</taxon>
        <taxon>Pseudomonadota</taxon>
        <taxon>Alphaproteobacteria</taxon>
        <taxon>Rhodobacterales</taxon>
        <taxon>Roseobacteraceae</taxon>
        <taxon>Jannaschia</taxon>
    </lineage>
</organism>
<evidence type="ECO:0000256" key="7">
    <source>
        <dbReference type="ARBA" id="ARBA00023136"/>
    </source>
</evidence>
<gene>
    <name evidence="9" type="primary">gltP</name>
    <name evidence="9" type="ORF">JDO7802_02536</name>
</gene>
<feature type="transmembrane region" description="Helical" evidence="8">
    <location>
        <begin position="84"/>
        <end position="110"/>
    </location>
</feature>
<protein>
    <submittedName>
        <fullName evidence="9">Glutamate-aspartate carrier protein</fullName>
    </submittedName>
</protein>
<keyword evidence="6 8" id="KW-1133">Transmembrane helix</keyword>
<dbReference type="Pfam" id="PF00375">
    <property type="entry name" value="SDF"/>
    <property type="match status" value="1"/>
</dbReference>
<dbReference type="PANTHER" id="PTHR42865">
    <property type="entry name" value="PROTON/GLUTAMATE-ASPARTATE SYMPORTER"/>
    <property type="match status" value="1"/>
</dbReference>
<feature type="transmembrane region" description="Helical" evidence="8">
    <location>
        <begin position="359"/>
        <end position="383"/>
    </location>
</feature>
<keyword evidence="2" id="KW-0813">Transport</keyword>
<dbReference type="GO" id="GO:0006835">
    <property type="term" value="P:dicarboxylic acid transport"/>
    <property type="evidence" value="ECO:0007669"/>
    <property type="project" value="TreeGrafter"/>
</dbReference>
<dbReference type="PRINTS" id="PR00173">
    <property type="entry name" value="EDTRNSPORT"/>
</dbReference>
<keyword evidence="7 8" id="KW-0472">Membrane</keyword>
<dbReference type="PROSITE" id="PS00714">
    <property type="entry name" value="NA_DICARBOXYL_SYMP_2"/>
    <property type="match status" value="1"/>
</dbReference>
<proteinExistence type="predicted"/>
<dbReference type="PANTHER" id="PTHR42865:SF7">
    <property type="entry name" value="PROTON_GLUTAMATE-ASPARTATE SYMPORTER"/>
    <property type="match status" value="1"/>
</dbReference>
<feature type="transmembrane region" description="Helical" evidence="8">
    <location>
        <begin position="231"/>
        <end position="255"/>
    </location>
</feature>
<dbReference type="Gene3D" id="1.10.3860.10">
    <property type="entry name" value="Sodium:dicarboxylate symporter"/>
    <property type="match status" value="1"/>
</dbReference>
<dbReference type="GO" id="GO:0015293">
    <property type="term" value="F:symporter activity"/>
    <property type="evidence" value="ECO:0007669"/>
    <property type="project" value="UniProtKB-KW"/>
</dbReference>
<keyword evidence="3" id="KW-1003">Cell membrane</keyword>
<name>A0A0M6YJH4_9RHOB</name>
<feature type="transmembrane region" description="Helical" evidence="8">
    <location>
        <begin position="198"/>
        <end position="219"/>
    </location>
</feature>
<evidence type="ECO:0000256" key="8">
    <source>
        <dbReference type="SAM" id="Phobius"/>
    </source>
</evidence>
<dbReference type="InterPro" id="IPR001991">
    <property type="entry name" value="Na-dicarboxylate_symporter"/>
</dbReference>
<sequence>MRSQLWAQILVALLLGFGLGIALSPEGGFLFALTADRAAALGPWLTLPGNVFLNLIQLIVIPLVVSSIALGLTSAGDPALLRRLAAWIVPYFLATSTVAVLIGTGLALWIEPGALLTMPATVEAVPDLALTQDNAGDLPERIPALIPPSLTAASLSRDMLQIVLVAILLGLALVTLPETTARPLLDLLGALQAVTLKVVAWAMLLAPVAVFGLICDFALRAGLSAMIGLSAYMATVILGLGVLLAFYMLVVRLLARRSPLAFARAVVEAQLLAFATSSSAATMPLSLRVATERLGVDVATARFVVPLGATVNMDGTALYQVVATIFLAQVYGIALDPAAFVLLTVSVVGASIGSPSTPGVGIVILAGILASIGIPAEGVAVLLGVDRLLDMCRTAVNVTGDLTACVVMDRILTPRRA</sequence>
<dbReference type="AlphaFoldDB" id="A0A0M6YJH4"/>
<dbReference type="InterPro" id="IPR036458">
    <property type="entry name" value="Na:dicarbo_symporter_sf"/>
</dbReference>
<keyword evidence="10" id="KW-1185">Reference proteome</keyword>
<accession>A0A0M6YJH4</accession>
<keyword evidence="5" id="KW-0769">Symport</keyword>
<evidence type="ECO:0000256" key="4">
    <source>
        <dbReference type="ARBA" id="ARBA00022692"/>
    </source>
</evidence>
<feature type="transmembrane region" description="Helical" evidence="8">
    <location>
        <begin position="51"/>
        <end position="72"/>
    </location>
</feature>
<dbReference type="SUPFAM" id="SSF118215">
    <property type="entry name" value="Proton glutamate symport protein"/>
    <property type="match status" value="1"/>
</dbReference>
<dbReference type="EMBL" id="CXSU01000012">
    <property type="protein sequence ID" value="CTQ50512.1"/>
    <property type="molecule type" value="Genomic_DNA"/>
</dbReference>
<evidence type="ECO:0000313" key="9">
    <source>
        <dbReference type="EMBL" id="CTQ50512.1"/>
    </source>
</evidence>